<dbReference type="AlphaFoldDB" id="A0AAW0CDC9"/>
<dbReference type="EMBL" id="JAWWNJ010000018">
    <property type="protein sequence ID" value="KAK7036871.1"/>
    <property type="molecule type" value="Genomic_DNA"/>
</dbReference>
<sequence length="213" mass="22956">MAQVLAPMPIPSVATLHPALPVNLINAFKLNSALPQGGVIDVQSVEEANAFTDDVVQSASDRAHMLSKIHAETTFNDPNTLQNILASLRRLEAAQARVEARLDNAVIVKRNAMHMKNNTGATIYTARQKQVSGDGVALIGLLMPAGVANVHMPAAPPHLNVGGVQTATINPWSLGHQQILDHVRFYNEDFGIVLADLVPARQQKMANWLTQSV</sequence>
<accession>A0AAW0CDC9</accession>
<organism evidence="1 2">
    <name type="scientific">Favolaschia claudopus</name>
    <dbReference type="NCBI Taxonomy" id="2862362"/>
    <lineage>
        <taxon>Eukaryota</taxon>
        <taxon>Fungi</taxon>
        <taxon>Dikarya</taxon>
        <taxon>Basidiomycota</taxon>
        <taxon>Agaricomycotina</taxon>
        <taxon>Agaricomycetes</taxon>
        <taxon>Agaricomycetidae</taxon>
        <taxon>Agaricales</taxon>
        <taxon>Marasmiineae</taxon>
        <taxon>Mycenaceae</taxon>
        <taxon>Favolaschia</taxon>
    </lineage>
</organism>
<protein>
    <submittedName>
        <fullName evidence="1">Uncharacterized protein</fullName>
    </submittedName>
</protein>
<evidence type="ECO:0000313" key="1">
    <source>
        <dbReference type="EMBL" id="KAK7036871.1"/>
    </source>
</evidence>
<reference evidence="1 2" key="1">
    <citation type="journal article" date="2024" name="J Genomics">
        <title>Draft genome sequencing and assembly of Favolaschia claudopus CIRM-BRFM 2984 isolated from oak limbs.</title>
        <authorList>
            <person name="Navarro D."/>
            <person name="Drula E."/>
            <person name="Chaduli D."/>
            <person name="Cazenave R."/>
            <person name="Ahrendt S."/>
            <person name="Wang J."/>
            <person name="Lipzen A."/>
            <person name="Daum C."/>
            <person name="Barry K."/>
            <person name="Grigoriev I.V."/>
            <person name="Favel A."/>
            <person name="Rosso M.N."/>
            <person name="Martin F."/>
        </authorList>
    </citation>
    <scope>NUCLEOTIDE SEQUENCE [LARGE SCALE GENOMIC DNA]</scope>
    <source>
        <strain evidence="1 2">CIRM-BRFM 2984</strain>
    </source>
</reference>
<comment type="caution">
    <text evidence="1">The sequence shown here is derived from an EMBL/GenBank/DDBJ whole genome shotgun (WGS) entry which is preliminary data.</text>
</comment>
<gene>
    <name evidence="1" type="ORF">R3P38DRAFT_2907085</name>
</gene>
<dbReference type="Proteomes" id="UP001362999">
    <property type="component" value="Unassembled WGS sequence"/>
</dbReference>
<evidence type="ECO:0000313" key="2">
    <source>
        <dbReference type="Proteomes" id="UP001362999"/>
    </source>
</evidence>
<name>A0AAW0CDC9_9AGAR</name>
<proteinExistence type="predicted"/>
<keyword evidence="2" id="KW-1185">Reference proteome</keyword>